<gene>
    <name evidence="2" type="ORF">GALL_443240</name>
</gene>
<dbReference type="Gene3D" id="3.30.565.10">
    <property type="entry name" value="Histidine kinase-like ATPase, C-terminal domain"/>
    <property type="match status" value="1"/>
</dbReference>
<name>A0A1J5QDL4_9ZZZZ</name>
<accession>A0A1J5QDL4</accession>
<protein>
    <recommendedName>
        <fullName evidence="1">Histidine kinase/HSP90-like ATPase domain-containing protein</fullName>
    </recommendedName>
</protein>
<dbReference type="InterPro" id="IPR036890">
    <property type="entry name" value="HATPase_C_sf"/>
</dbReference>
<dbReference type="InterPro" id="IPR036457">
    <property type="entry name" value="PPM-type-like_dom_sf"/>
</dbReference>
<sequence length="375" mass="40693">MTAHEAAVARVADGLRTPELADLPEGLVVDLVGVRTRAEAAEERATNAASTLAVVGRRAGDARVAEVEVAEAVARHVTVAEEAAPVIRMANLATGTGSDNARALSLATFVLVRRFEDVVAAANERLLLMSDGILDSCQKKSRDYDTRWLLGNLDSVPPAGRMAAVRDVVLEQLGGGPAQDDISMFLISTRLLDDTDAGHIHPSLSVPPQPEGNACHLKLLLNGNQLRGINQNVMPFMMEALERLCFQEHLRSTLFLILSELFNNSLDHGLLKLDSRLKNAEDGFERYLEQRASRLEALDSQAFIEIGIEMTADPGVNIMVHDSGSGFDHVAVMQQITETRCIHGRGLMLIRGLGARLEYPGAGNEVRVNLGLDRR</sequence>
<dbReference type="InterPro" id="IPR003594">
    <property type="entry name" value="HATPase_dom"/>
</dbReference>
<evidence type="ECO:0000259" key="1">
    <source>
        <dbReference type="Pfam" id="PF13581"/>
    </source>
</evidence>
<evidence type="ECO:0000313" key="2">
    <source>
        <dbReference type="EMBL" id="OIQ74037.1"/>
    </source>
</evidence>
<feature type="domain" description="Histidine kinase/HSP90-like ATPase" evidence="1">
    <location>
        <begin position="235"/>
        <end position="368"/>
    </location>
</feature>
<comment type="caution">
    <text evidence="2">The sequence shown here is derived from an EMBL/GenBank/DDBJ whole genome shotgun (WGS) entry which is preliminary data.</text>
</comment>
<dbReference type="SUPFAM" id="SSF55874">
    <property type="entry name" value="ATPase domain of HSP90 chaperone/DNA topoisomerase II/histidine kinase"/>
    <property type="match status" value="1"/>
</dbReference>
<dbReference type="Pfam" id="PF13581">
    <property type="entry name" value="HATPase_c_2"/>
    <property type="match status" value="1"/>
</dbReference>
<proteinExistence type="predicted"/>
<organism evidence="2">
    <name type="scientific">mine drainage metagenome</name>
    <dbReference type="NCBI Taxonomy" id="410659"/>
    <lineage>
        <taxon>unclassified sequences</taxon>
        <taxon>metagenomes</taxon>
        <taxon>ecological metagenomes</taxon>
    </lineage>
</organism>
<reference evidence="2" key="1">
    <citation type="submission" date="2016-10" db="EMBL/GenBank/DDBJ databases">
        <title>Sequence of Gallionella enrichment culture.</title>
        <authorList>
            <person name="Poehlein A."/>
            <person name="Muehling M."/>
            <person name="Daniel R."/>
        </authorList>
    </citation>
    <scope>NUCLEOTIDE SEQUENCE</scope>
</reference>
<dbReference type="EMBL" id="MLJW01002647">
    <property type="protein sequence ID" value="OIQ74037.1"/>
    <property type="molecule type" value="Genomic_DNA"/>
</dbReference>
<dbReference type="Gene3D" id="3.60.40.10">
    <property type="entry name" value="PPM-type phosphatase domain"/>
    <property type="match status" value="1"/>
</dbReference>
<dbReference type="AlphaFoldDB" id="A0A1J5QDL4"/>